<dbReference type="Proteomes" id="UP001500752">
    <property type="component" value="Unassembled WGS sequence"/>
</dbReference>
<evidence type="ECO:0000256" key="2">
    <source>
        <dbReference type="ARBA" id="ARBA00022729"/>
    </source>
</evidence>
<comment type="caution">
    <text evidence="4">The sequence shown here is derived from an EMBL/GenBank/DDBJ whole genome shotgun (WGS) entry which is preliminary data.</text>
</comment>
<dbReference type="InterPro" id="IPR005770">
    <property type="entry name" value="PhnD"/>
</dbReference>
<feature type="signal peptide" evidence="3">
    <location>
        <begin position="1"/>
        <end position="37"/>
    </location>
</feature>
<keyword evidence="5" id="KW-1185">Reference proteome</keyword>
<comment type="similarity">
    <text evidence="1">Belongs to the phosphate/phosphite/phosphonate binding protein family.</text>
</comment>
<proteinExistence type="inferred from homology"/>
<reference evidence="5" key="1">
    <citation type="journal article" date="2019" name="Int. J. Syst. Evol. Microbiol.">
        <title>The Global Catalogue of Microorganisms (GCM) 10K type strain sequencing project: providing services to taxonomists for standard genome sequencing and annotation.</title>
        <authorList>
            <consortium name="The Broad Institute Genomics Platform"/>
            <consortium name="The Broad Institute Genome Sequencing Center for Infectious Disease"/>
            <person name="Wu L."/>
            <person name="Ma J."/>
        </authorList>
    </citation>
    <scope>NUCLEOTIDE SEQUENCE [LARGE SCALE GENOMIC DNA]</scope>
    <source>
        <strain evidence="5">JCM 30742</strain>
    </source>
</reference>
<name>A0ABP7CYH1_9MICC</name>
<dbReference type="PANTHER" id="PTHR35841:SF1">
    <property type="entry name" value="PHOSPHONATES-BINDING PERIPLASMIC PROTEIN"/>
    <property type="match status" value="1"/>
</dbReference>
<organism evidence="4 5">
    <name type="scientific">Arthrobacter ginkgonis</name>
    <dbReference type="NCBI Taxonomy" id="1630594"/>
    <lineage>
        <taxon>Bacteria</taxon>
        <taxon>Bacillati</taxon>
        <taxon>Actinomycetota</taxon>
        <taxon>Actinomycetes</taxon>
        <taxon>Micrococcales</taxon>
        <taxon>Micrococcaceae</taxon>
        <taxon>Arthrobacter</taxon>
    </lineage>
</organism>
<dbReference type="CDD" id="cd01071">
    <property type="entry name" value="PBP2_PhnD_like"/>
    <property type="match status" value="1"/>
</dbReference>
<dbReference type="SUPFAM" id="SSF53850">
    <property type="entry name" value="Periplasmic binding protein-like II"/>
    <property type="match status" value="1"/>
</dbReference>
<sequence length="314" mass="32700">MPMPMPMPMPSKMRPLALLSLAAAGLALSACAGPAPAAPTAAASATCPGGAIEFGIEPYEDPAKLEPAYRVLADALSQELDCPVNVQVVEDYAAEVLAMRNGKLHLGQFGPLGYVFASEEANAEPLVSFATAEGQLSSYTAGIWVPKDSDIRSVADLRDRDLALGGVGSTSGDVLPRYALREAGLPEADLNVNYAGGHPEALLALVNGTVDAAQINSQTLATATAAGTFDASQFRQVWESEPIPNDPITVAGDADPEFKRAVKEALLNLPPEAIAEVGAFLDVTPPGPLAEVAKDTYRPLFDLASTMGLTEEDL</sequence>
<dbReference type="Gene3D" id="3.40.190.10">
    <property type="entry name" value="Periplasmic binding protein-like II"/>
    <property type="match status" value="2"/>
</dbReference>
<evidence type="ECO:0008006" key="6">
    <source>
        <dbReference type="Google" id="ProtNLM"/>
    </source>
</evidence>
<dbReference type="PANTHER" id="PTHR35841">
    <property type="entry name" value="PHOSPHONATES-BINDING PERIPLASMIC PROTEIN"/>
    <property type="match status" value="1"/>
</dbReference>
<evidence type="ECO:0000313" key="5">
    <source>
        <dbReference type="Proteomes" id="UP001500752"/>
    </source>
</evidence>
<keyword evidence="2 3" id="KW-0732">Signal</keyword>
<gene>
    <name evidence="4" type="ORF">GCM10023081_37040</name>
</gene>
<protein>
    <recommendedName>
        <fullName evidence="6">Phosphonate transport system substrate-binding protein</fullName>
    </recommendedName>
</protein>
<evidence type="ECO:0000313" key="4">
    <source>
        <dbReference type="EMBL" id="GAA3696575.1"/>
    </source>
</evidence>
<feature type="chain" id="PRO_5046343272" description="Phosphonate transport system substrate-binding protein" evidence="3">
    <location>
        <begin position="38"/>
        <end position="314"/>
    </location>
</feature>
<dbReference type="NCBIfam" id="TIGR01098">
    <property type="entry name" value="3A0109s03R"/>
    <property type="match status" value="1"/>
</dbReference>
<evidence type="ECO:0000256" key="1">
    <source>
        <dbReference type="ARBA" id="ARBA00007162"/>
    </source>
</evidence>
<accession>A0ABP7CYH1</accession>
<evidence type="ECO:0000256" key="3">
    <source>
        <dbReference type="SAM" id="SignalP"/>
    </source>
</evidence>
<dbReference type="RefSeq" id="WP_345153149.1">
    <property type="nucleotide sequence ID" value="NZ_BAABEO010000024.1"/>
</dbReference>
<dbReference type="Pfam" id="PF12974">
    <property type="entry name" value="Phosphonate-bd"/>
    <property type="match status" value="1"/>
</dbReference>
<dbReference type="EMBL" id="BAABEO010000024">
    <property type="protein sequence ID" value="GAA3696575.1"/>
    <property type="molecule type" value="Genomic_DNA"/>
</dbReference>